<dbReference type="EMBL" id="CP009246">
    <property type="protein sequence ID" value="APT87389.1"/>
    <property type="molecule type" value="Genomic_DNA"/>
</dbReference>
<proteinExistence type="predicted"/>
<reference evidence="1 3" key="1">
    <citation type="submission" date="2014-08" db="EMBL/GenBank/DDBJ databases">
        <title>Complete genome sequence of Corynebacterium flavescens OJ8(T)(=DSM 20296(T)), isolated from cheese.</title>
        <authorList>
            <person name="Ruckert C."/>
            <person name="Albersmeier A."/>
            <person name="Winkler A."/>
            <person name="Kalinowski J."/>
        </authorList>
    </citation>
    <scope>NUCLEOTIDE SEQUENCE [LARGE SCALE GENOMIC DNA]</scope>
    <source>
        <strain evidence="1 3">OJ8</strain>
    </source>
</reference>
<dbReference type="EMBL" id="BJNB01000016">
    <property type="protein sequence ID" value="GEB97766.1"/>
    <property type="molecule type" value="Genomic_DNA"/>
</dbReference>
<evidence type="ECO:0000313" key="1">
    <source>
        <dbReference type="EMBL" id="APT87389.1"/>
    </source>
</evidence>
<dbReference type="KEGG" id="cfc:CFLV_09485"/>
<dbReference type="Pfam" id="PF13384">
    <property type="entry name" value="HTH_23"/>
    <property type="match status" value="1"/>
</dbReference>
<organism evidence="1 3">
    <name type="scientific">Corynebacterium flavescens</name>
    <dbReference type="NCBI Taxonomy" id="28028"/>
    <lineage>
        <taxon>Bacteria</taxon>
        <taxon>Bacillati</taxon>
        <taxon>Actinomycetota</taxon>
        <taxon>Actinomycetes</taxon>
        <taxon>Mycobacteriales</taxon>
        <taxon>Corynebacteriaceae</taxon>
        <taxon>Corynebacterium</taxon>
    </lineage>
</organism>
<keyword evidence="3" id="KW-1185">Reference proteome</keyword>
<protein>
    <submittedName>
        <fullName evidence="1">Uncharacterized protein</fullName>
    </submittedName>
</protein>
<evidence type="ECO:0000313" key="2">
    <source>
        <dbReference type="EMBL" id="GEB97766.1"/>
    </source>
</evidence>
<dbReference type="OrthoDB" id="4426630at2"/>
<reference evidence="2 4" key="2">
    <citation type="submission" date="2019-06" db="EMBL/GenBank/DDBJ databases">
        <title>Whole genome shotgun sequence of Corynebacterium flavescens NBRC 14136.</title>
        <authorList>
            <person name="Hosoyama A."/>
            <person name="Uohara A."/>
            <person name="Ohji S."/>
            <person name="Ichikawa N."/>
        </authorList>
    </citation>
    <scope>NUCLEOTIDE SEQUENCE [LARGE SCALE GENOMIC DNA]</scope>
    <source>
        <strain evidence="2 4">NBRC 14136</strain>
    </source>
</reference>
<gene>
    <name evidence="2" type="ORF">CFL01nite_12610</name>
    <name evidence="1" type="ORF">CFLV_09485</name>
</gene>
<dbReference type="AlphaFoldDB" id="A0A1L7CNI6"/>
<dbReference type="RefSeq" id="WP_075730314.1">
    <property type="nucleotide sequence ID" value="NZ_BJNB01000016.1"/>
</dbReference>
<evidence type="ECO:0000313" key="3">
    <source>
        <dbReference type="Proteomes" id="UP000185479"/>
    </source>
</evidence>
<dbReference type="GeneID" id="82880932"/>
<sequence>MTARGMTPKRRERANKVVALHDGGATFEQIAKQLGVSYQSVRTDYEKAMDETRPEQARQVFQKLDRRLNKLHMVCWNKAMKGDLKAVKLSADICKQIAELWGVNGAIKMDVEVSGGEDFAGLLDSIQREVADSGV</sequence>
<dbReference type="Proteomes" id="UP000315353">
    <property type="component" value="Unassembled WGS sequence"/>
</dbReference>
<name>A0A1L7CNI6_CORFL</name>
<accession>A0A1L7CNI6</accession>
<evidence type="ECO:0000313" key="4">
    <source>
        <dbReference type="Proteomes" id="UP000315353"/>
    </source>
</evidence>
<dbReference type="Proteomes" id="UP000185479">
    <property type="component" value="Chromosome"/>
</dbReference>